<comment type="caution">
    <text evidence="2">The sequence shown here is derived from an EMBL/GenBank/DDBJ whole genome shotgun (WGS) entry which is preliminary data.</text>
</comment>
<name>A0ABU8C941_9GAMM</name>
<sequence>MSALVVESGLFSYCVYYSARRRSVALQIKQGKLIVRAPLGYSLVDVKTLVEQKQPWILKHLHQSSAQVKPDWLALQQVPLLGTMLTLEVHRAVSSSIELCNDKLVVTVSRRTQANNYNNRVLSLLQQWYKTQALSWFMARTDYWQGKMQLQAKDLVIGNWRTKWGYCKNTAQLGFNWRLMMAPDWVADYVVVHELAHLKHLNHSNAFWQLVGQHYPQVQHAKIWLRQHQHQLEL</sequence>
<gene>
    <name evidence="2" type="ORF">MN202_13890</name>
</gene>
<dbReference type="PANTHER" id="PTHR30399:SF1">
    <property type="entry name" value="UTP PYROPHOSPHATASE"/>
    <property type="match status" value="1"/>
</dbReference>
<dbReference type="CDD" id="cd07344">
    <property type="entry name" value="M48_yhfN_like"/>
    <property type="match status" value="1"/>
</dbReference>
<dbReference type="Gene3D" id="3.30.2010.10">
    <property type="entry name" value="Metalloproteases ('zincins'), catalytic domain"/>
    <property type="match status" value="1"/>
</dbReference>
<reference evidence="2 3" key="1">
    <citation type="journal article" date="2023" name="Ecotoxicol. Environ. Saf.">
        <title>Mercury remediation potential of mercury-resistant strain Rheinheimera metallidurans sp. nov. isolated from a municipal waste dumping site.</title>
        <authorList>
            <person name="Yadav V."/>
            <person name="Manjhi A."/>
            <person name="Vadakedath N."/>
        </authorList>
    </citation>
    <scope>NUCLEOTIDE SEQUENCE [LARGE SCALE GENOMIC DNA]</scope>
    <source>
        <strain evidence="2 3">E-49</strain>
    </source>
</reference>
<dbReference type="InterPro" id="IPR053136">
    <property type="entry name" value="UTP_pyrophosphatase-like"/>
</dbReference>
<organism evidence="2 3">
    <name type="scientific">Rheinheimera muenzenbergensis</name>
    <dbReference type="NCBI Taxonomy" id="1193628"/>
    <lineage>
        <taxon>Bacteria</taxon>
        <taxon>Pseudomonadati</taxon>
        <taxon>Pseudomonadota</taxon>
        <taxon>Gammaproteobacteria</taxon>
        <taxon>Chromatiales</taxon>
        <taxon>Chromatiaceae</taxon>
        <taxon>Rheinheimera</taxon>
    </lineage>
</organism>
<dbReference type="Proteomes" id="UP001375382">
    <property type="component" value="Unassembled WGS sequence"/>
</dbReference>
<feature type="domain" description="YgjP-like metallopeptidase" evidence="1">
    <location>
        <begin position="22"/>
        <end position="228"/>
    </location>
</feature>
<evidence type="ECO:0000313" key="2">
    <source>
        <dbReference type="EMBL" id="MEH8018329.1"/>
    </source>
</evidence>
<keyword evidence="3" id="KW-1185">Reference proteome</keyword>
<dbReference type="EMBL" id="JALAAR010000011">
    <property type="protein sequence ID" value="MEH8018329.1"/>
    <property type="molecule type" value="Genomic_DNA"/>
</dbReference>
<proteinExistence type="predicted"/>
<dbReference type="Pfam" id="PF01863">
    <property type="entry name" value="YgjP-like"/>
    <property type="match status" value="1"/>
</dbReference>
<dbReference type="RefSeq" id="WP_335736734.1">
    <property type="nucleotide sequence ID" value="NZ_JALAAR010000011.1"/>
</dbReference>
<protein>
    <submittedName>
        <fullName evidence="2">M48 family metallopeptidase</fullName>
    </submittedName>
</protein>
<evidence type="ECO:0000259" key="1">
    <source>
        <dbReference type="Pfam" id="PF01863"/>
    </source>
</evidence>
<evidence type="ECO:0000313" key="3">
    <source>
        <dbReference type="Proteomes" id="UP001375382"/>
    </source>
</evidence>
<accession>A0ABU8C941</accession>
<dbReference type="InterPro" id="IPR002725">
    <property type="entry name" value="YgjP-like_metallopeptidase"/>
</dbReference>
<dbReference type="PANTHER" id="PTHR30399">
    <property type="entry name" value="UNCHARACTERIZED PROTEIN YGJP"/>
    <property type="match status" value="1"/>
</dbReference>